<keyword evidence="4 8" id="KW-1133">Transmembrane helix</keyword>
<dbReference type="PANTHER" id="PTHR42682">
    <property type="entry name" value="HYDROGENASE-4 COMPONENT F"/>
    <property type="match status" value="1"/>
</dbReference>
<feature type="transmembrane region" description="Helical" evidence="8">
    <location>
        <begin position="33"/>
        <end position="51"/>
    </location>
</feature>
<keyword evidence="2" id="KW-1003">Cell membrane</keyword>
<evidence type="ECO:0000256" key="5">
    <source>
        <dbReference type="ARBA" id="ARBA00023002"/>
    </source>
</evidence>
<dbReference type="InterPro" id="IPR052175">
    <property type="entry name" value="ComplexI-like_HydComp"/>
</dbReference>
<feature type="transmembrane region" description="Helical" evidence="8">
    <location>
        <begin position="103"/>
        <end position="126"/>
    </location>
</feature>
<evidence type="ECO:0000256" key="4">
    <source>
        <dbReference type="ARBA" id="ARBA00022989"/>
    </source>
</evidence>
<evidence type="ECO:0000256" key="1">
    <source>
        <dbReference type="ARBA" id="ARBA00004651"/>
    </source>
</evidence>
<sequence>MGHDTLPWHLPPGWPLILGALVLAGCPRRLRAWLLPIPALLALMHLDQFNSGTFGQVSLLGKTLVTARLDALSAPFAWLFGFAALAGSIYLRSSPRRLEIAAGLAYAGTAIGAICAGDFITLFLYWELTALASTLLLVRTGAAPDYGVALRYLVIQVISGVLLMGGAVVHVQETGSLAFDALPLGTGAHAWLLAAFAIKATFPLLHGWAIEAYPAASPAGTVFLSAFTTKLAIYTLARGFSGTEALIPIGAVMILFTLIQGLREDDLRRTLVYGLINQLGFMIIMIGIGTPLALSAAVAHAISHVLYSGLLFMALGAVLQSAGTTRISELGGLARQMPWTFGFCLLGTLGMATPLFAGFASKSLILAAAHETHQPMLWELLMAGSVGIFIMAGLKLLYPAFLGPQRQHRKINDAPRAMRMAMLLSTLGLLLLGCRPNLLYQILPYPVDYSLYTVAHVVEQLVLLTSATLIFALLMRWGIWPRQTAMVWDVDTLQRAVPSHWLAYQQRIQDGLAGLIRAIAAVGGIVSRRLRQDQGEESALVRHWQTGSMALWVAIFLSGYLLLYFF</sequence>
<feature type="transmembrane region" description="Helical" evidence="8">
    <location>
        <begin position="549"/>
        <end position="565"/>
    </location>
</feature>
<keyword evidence="3 7" id="KW-0812">Transmembrane</keyword>
<dbReference type="RefSeq" id="WP_135280928.1">
    <property type="nucleotide sequence ID" value="NZ_SRIO01000003.1"/>
</dbReference>
<feature type="transmembrane region" description="Helical" evidence="8">
    <location>
        <begin position="181"/>
        <end position="198"/>
    </location>
</feature>
<dbReference type="GO" id="GO:0005886">
    <property type="term" value="C:plasma membrane"/>
    <property type="evidence" value="ECO:0007669"/>
    <property type="project" value="UniProtKB-SubCell"/>
</dbReference>
<keyword evidence="5" id="KW-0560">Oxidoreductase</keyword>
<protein>
    <submittedName>
        <fullName evidence="10">Na(+)/H(+) antiporter subunit D</fullName>
    </submittedName>
</protein>
<feature type="transmembrane region" description="Helical" evidence="8">
    <location>
        <begin position="449"/>
        <end position="474"/>
    </location>
</feature>
<feature type="transmembrane region" description="Helical" evidence="8">
    <location>
        <begin position="71"/>
        <end position="91"/>
    </location>
</feature>
<evidence type="ECO:0000256" key="3">
    <source>
        <dbReference type="ARBA" id="ARBA00022692"/>
    </source>
</evidence>
<evidence type="ECO:0000313" key="11">
    <source>
        <dbReference type="Proteomes" id="UP000297890"/>
    </source>
</evidence>
<dbReference type="AlphaFoldDB" id="A0A4Z0FCC5"/>
<dbReference type="InterPro" id="IPR001750">
    <property type="entry name" value="ND/Mrp_TM"/>
</dbReference>
<accession>A0A4Z0FCC5</accession>
<organism evidence="10 11">
    <name type="scientific">Candidatus Macondimonas diazotrophica</name>
    <dbReference type="NCBI Taxonomy" id="2305248"/>
    <lineage>
        <taxon>Bacteria</taxon>
        <taxon>Pseudomonadati</taxon>
        <taxon>Pseudomonadota</taxon>
        <taxon>Gammaproteobacteria</taxon>
        <taxon>Chromatiales</taxon>
        <taxon>Ectothiorhodospiraceae</taxon>
        <taxon>Candidatus Macondimonas</taxon>
    </lineage>
</organism>
<feature type="transmembrane region" description="Helical" evidence="8">
    <location>
        <begin position="240"/>
        <end position="259"/>
    </location>
</feature>
<evidence type="ECO:0000256" key="7">
    <source>
        <dbReference type="RuleBase" id="RU000320"/>
    </source>
</evidence>
<feature type="transmembrane region" description="Helical" evidence="8">
    <location>
        <begin position="380"/>
        <end position="401"/>
    </location>
</feature>
<feature type="domain" description="NADH:quinone oxidoreductase/Mrp antiporter transmembrane" evidence="9">
    <location>
        <begin position="116"/>
        <end position="381"/>
    </location>
</feature>
<dbReference type="EMBL" id="SRIO01000003">
    <property type="protein sequence ID" value="TFZ83511.1"/>
    <property type="molecule type" value="Genomic_DNA"/>
</dbReference>
<proteinExistence type="predicted"/>
<feature type="transmembrane region" description="Helical" evidence="8">
    <location>
        <begin position="298"/>
        <end position="319"/>
    </location>
</feature>
<feature type="transmembrane region" description="Helical" evidence="8">
    <location>
        <begin position="339"/>
        <end position="360"/>
    </location>
</feature>
<feature type="transmembrane region" description="Helical" evidence="8">
    <location>
        <begin position="6"/>
        <end position="26"/>
    </location>
</feature>
<feature type="transmembrane region" description="Helical" evidence="8">
    <location>
        <begin position="422"/>
        <end position="443"/>
    </location>
</feature>
<evidence type="ECO:0000256" key="8">
    <source>
        <dbReference type="SAM" id="Phobius"/>
    </source>
</evidence>
<gene>
    <name evidence="10" type="ORF">E4680_03125</name>
</gene>
<dbReference type="GO" id="GO:0042773">
    <property type="term" value="P:ATP synthesis coupled electron transport"/>
    <property type="evidence" value="ECO:0007669"/>
    <property type="project" value="InterPro"/>
</dbReference>
<comment type="subcellular location">
    <subcellularLocation>
        <location evidence="1">Cell membrane</location>
        <topology evidence="1">Multi-pass membrane protein</topology>
    </subcellularLocation>
    <subcellularLocation>
        <location evidence="7">Membrane</location>
        <topology evidence="7">Multi-pass membrane protein</topology>
    </subcellularLocation>
</comment>
<dbReference type="PRINTS" id="PR01437">
    <property type="entry name" value="NUOXDRDTASE4"/>
</dbReference>
<feature type="transmembrane region" description="Helical" evidence="8">
    <location>
        <begin position="146"/>
        <end position="169"/>
    </location>
</feature>
<comment type="caution">
    <text evidence="10">The sequence shown here is derived from an EMBL/GenBank/DDBJ whole genome shotgun (WGS) entry which is preliminary data.</text>
</comment>
<dbReference type="GO" id="GO:0008137">
    <property type="term" value="F:NADH dehydrogenase (ubiquinone) activity"/>
    <property type="evidence" value="ECO:0007669"/>
    <property type="project" value="InterPro"/>
</dbReference>
<reference evidence="10 11" key="1">
    <citation type="journal article" date="2019" name="ISME J.">
        <title>Candidatus Macondimonas diazotrophica, a novel gammaproteobacterial genus dominating crude-oil-contaminated coastal sediments.</title>
        <authorList>
            <person name="Karthikeyan S."/>
            <person name="Konstantinidis K."/>
        </authorList>
    </citation>
    <scope>NUCLEOTIDE SEQUENCE [LARGE SCALE GENOMIC DNA]</scope>
    <source>
        <strain evidence="10 11">KTK01</strain>
    </source>
</reference>
<evidence type="ECO:0000259" key="9">
    <source>
        <dbReference type="Pfam" id="PF00361"/>
    </source>
</evidence>
<dbReference type="Pfam" id="PF00361">
    <property type="entry name" value="Proton_antipo_M"/>
    <property type="match status" value="1"/>
</dbReference>
<keyword evidence="6 8" id="KW-0472">Membrane</keyword>
<evidence type="ECO:0000256" key="2">
    <source>
        <dbReference type="ARBA" id="ARBA00022475"/>
    </source>
</evidence>
<dbReference type="Proteomes" id="UP000297890">
    <property type="component" value="Unassembled WGS sequence"/>
</dbReference>
<evidence type="ECO:0000313" key="10">
    <source>
        <dbReference type="EMBL" id="TFZ83511.1"/>
    </source>
</evidence>
<dbReference type="InterPro" id="IPR003918">
    <property type="entry name" value="NADH_UbQ_OxRdtase"/>
</dbReference>
<evidence type="ECO:0000256" key="6">
    <source>
        <dbReference type="ARBA" id="ARBA00023136"/>
    </source>
</evidence>
<name>A0A4Z0FCC5_9GAMM</name>
<dbReference type="GO" id="GO:0016491">
    <property type="term" value="F:oxidoreductase activity"/>
    <property type="evidence" value="ECO:0007669"/>
    <property type="project" value="UniProtKB-KW"/>
</dbReference>
<dbReference type="PANTHER" id="PTHR42682:SF4">
    <property type="entry name" value="NADH-UBIQUINONE_PLASTOQUINONE"/>
    <property type="match status" value="1"/>
</dbReference>
<keyword evidence="11" id="KW-1185">Reference proteome</keyword>
<dbReference type="OrthoDB" id="9768329at2"/>
<feature type="transmembrane region" description="Helical" evidence="8">
    <location>
        <begin position="271"/>
        <end position="292"/>
    </location>
</feature>